<evidence type="ECO:0000313" key="2">
    <source>
        <dbReference type="EMBL" id="OVA04281.1"/>
    </source>
</evidence>
<sequence>MRVVRTGLVLIPRPAGATKNNDTKVKVENALTRWTSFQEMEAVVKQYLVDLFGNLRFLKDEKDIRADLEILKKLSPKLDSELMECEIASMETELSYLHTAEEIIMMHGIEEMLNSDPEISNDNWILEMLMNPNKTELRKWLKFLRKRLRILEELLGYTKGRGSELKDQQQMEGQPEDQKGREANQLEDQTEMKVNKLDKEVMKARLMSRY</sequence>
<accession>A0A200Q1C8</accession>
<feature type="region of interest" description="Disordered" evidence="1">
    <location>
        <begin position="162"/>
        <end position="194"/>
    </location>
</feature>
<feature type="compositionally biased region" description="Basic and acidic residues" evidence="1">
    <location>
        <begin position="176"/>
        <end position="194"/>
    </location>
</feature>
<proteinExistence type="predicted"/>
<comment type="caution">
    <text evidence="2">The sequence shown here is derived from an EMBL/GenBank/DDBJ whole genome shotgun (WGS) entry which is preliminary data.</text>
</comment>
<evidence type="ECO:0000313" key="3">
    <source>
        <dbReference type="Proteomes" id="UP000195402"/>
    </source>
</evidence>
<dbReference type="Proteomes" id="UP000195402">
    <property type="component" value="Unassembled WGS sequence"/>
</dbReference>
<keyword evidence="3" id="KW-1185">Reference proteome</keyword>
<name>A0A200Q1C8_MACCD</name>
<reference evidence="2 3" key="1">
    <citation type="journal article" date="2017" name="Mol. Plant">
        <title>The Genome of Medicinal Plant Macleaya cordata Provides New Insights into Benzylisoquinoline Alkaloids Metabolism.</title>
        <authorList>
            <person name="Liu X."/>
            <person name="Liu Y."/>
            <person name="Huang P."/>
            <person name="Ma Y."/>
            <person name="Qing Z."/>
            <person name="Tang Q."/>
            <person name="Cao H."/>
            <person name="Cheng P."/>
            <person name="Zheng Y."/>
            <person name="Yuan Z."/>
            <person name="Zhou Y."/>
            <person name="Liu J."/>
            <person name="Tang Z."/>
            <person name="Zhuo Y."/>
            <person name="Zhang Y."/>
            <person name="Yu L."/>
            <person name="Huang J."/>
            <person name="Yang P."/>
            <person name="Peng Q."/>
            <person name="Zhang J."/>
            <person name="Jiang W."/>
            <person name="Zhang Z."/>
            <person name="Lin K."/>
            <person name="Ro D.K."/>
            <person name="Chen X."/>
            <person name="Xiong X."/>
            <person name="Shang Y."/>
            <person name="Huang S."/>
            <person name="Zeng J."/>
        </authorList>
    </citation>
    <scope>NUCLEOTIDE SEQUENCE [LARGE SCALE GENOMIC DNA]</scope>
    <source>
        <strain evidence="3">cv. BLH2017</strain>
        <tissue evidence="2">Root</tissue>
    </source>
</reference>
<dbReference type="AlphaFoldDB" id="A0A200Q1C8"/>
<organism evidence="2 3">
    <name type="scientific">Macleaya cordata</name>
    <name type="common">Five-seeded plume-poppy</name>
    <name type="synonym">Bocconia cordata</name>
    <dbReference type="NCBI Taxonomy" id="56857"/>
    <lineage>
        <taxon>Eukaryota</taxon>
        <taxon>Viridiplantae</taxon>
        <taxon>Streptophyta</taxon>
        <taxon>Embryophyta</taxon>
        <taxon>Tracheophyta</taxon>
        <taxon>Spermatophyta</taxon>
        <taxon>Magnoliopsida</taxon>
        <taxon>Ranunculales</taxon>
        <taxon>Papaveraceae</taxon>
        <taxon>Papaveroideae</taxon>
        <taxon>Macleaya</taxon>
    </lineage>
</organism>
<evidence type="ECO:0000256" key="1">
    <source>
        <dbReference type="SAM" id="MobiDB-lite"/>
    </source>
</evidence>
<gene>
    <name evidence="2" type="ORF">BVC80_1625g18</name>
</gene>
<dbReference type="InParanoid" id="A0A200Q1C8"/>
<protein>
    <submittedName>
        <fullName evidence="2">Uncharacterized protein</fullName>
    </submittedName>
</protein>
<dbReference type="EMBL" id="MVGT01003324">
    <property type="protein sequence ID" value="OVA04281.1"/>
    <property type="molecule type" value="Genomic_DNA"/>
</dbReference>